<accession>A0AAV7PL67</accession>
<proteinExistence type="predicted"/>
<organism evidence="2 3">
    <name type="scientific">Pleurodeles waltl</name>
    <name type="common">Iberian ribbed newt</name>
    <dbReference type="NCBI Taxonomy" id="8319"/>
    <lineage>
        <taxon>Eukaryota</taxon>
        <taxon>Metazoa</taxon>
        <taxon>Chordata</taxon>
        <taxon>Craniata</taxon>
        <taxon>Vertebrata</taxon>
        <taxon>Euteleostomi</taxon>
        <taxon>Amphibia</taxon>
        <taxon>Batrachia</taxon>
        <taxon>Caudata</taxon>
        <taxon>Salamandroidea</taxon>
        <taxon>Salamandridae</taxon>
        <taxon>Pleurodelinae</taxon>
        <taxon>Pleurodeles</taxon>
    </lineage>
</organism>
<protein>
    <submittedName>
        <fullName evidence="2">Uncharacterized protein</fullName>
    </submittedName>
</protein>
<dbReference type="EMBL" id="JANPWB010000011">
    <property type="protein sequence ID" value="KAJ1127825.1"/>
    <property type="molecule type" value="Genomic_DNA"/>
</dbReference>
<evidence type="ECO:0000256" key="1">
    <source>
        <dbReference type="SAM" id="MobiDB-lite"/>
    </source>
</evidence>
<evidence type="ECO:0000313" key="2">
    <source>
        <dbReference type="EMBL" id="KAJ1127825.1"/>
    </source>
</evidence>
<evidence type="ECO:0000313" key="3">
    <source>
        <dbReference type="Proteomes" id="UP001066276"/>
    </source>
</evidence>
<name>A0AAV7PL67_PLEWA</name>
<sequence length="92" mass="9687">MGPGGPARVPGTGRPDLIRRRGERKSDPGPREAVPGSKRLLPPSHRTQSDPSGPGFGRVASSWPEKSRPPGPQSSVSELRSTPDTKGGLLRS</sequence>
<reference evidence="2" key="1">
    <citation type="journal article" date="2022" name="bioRxiv">
        <title>Sequencing and chromosome-scale assembly of the giantPleurodeles waltlgenome.</title>
        <authorList>
            <person name="Brown T."/>
            <person name="Elewa A."/>
            <person name="Iarovenko S."/>
            <person name="Subramanian E."/>
            <person name="Araus A.J."/>
            <person name="Petzold A."/>
            <person name="Susuki M."/>
            <person name="Suzuki K.-i.T."/>
            <person name="Hayashi T."/>
            <person name="Toyoda A."/>
            <person name="Oliveira C."/>
            <person name="Osipova E."/>
            <person name="Leigh N.D."/>
            <person name="Simon A."/>
            <person name="Yun M.H."/>
        </authorList>
    </citation>
    <scope>NUCLEOTIDE SEQUENCE</scope>
    <source>
        <strain evidence="2">20211129_DDA</strain>
        <tissue evidence="2">Liver</tissue>
    </source>
</reference>
<keyword evidence="3" id="KW-1185">Reference proteome</keyword>
<dbReference type="Proteomes" id="UP001066276">
    <property type="component" value="Chromosome 7"/>
</dbReference>
<comment type="caution">
    <text evidence="2">The sequence shown here is derived from an EMBL/GenBank/DDBJ whole genome shotgun (WGS) entry which is preliminary data.</text>
</comment>
<gene>
    <name evidence="2" type="ORF">NDU88_006218</name>
</gene>
<feature type="compositionally biased region" description="Polar residues" evidence="1">
    <location>
        <begin position="73"/>
        <end position="84"/>
    </location>
</feature>
<dbReference type="AlphaFoldDB" id="A0AAV7PL67"/>
<feature type="compositionally biased region" description="Basic and acidic residues" evidence="1">
    <location>
        <begin position="16"/>
        <end position="30"/>
    </location>
</feature>
<feature type="region of interest" description="Disordered" evidence="1">
    <location>
        <begin position="1"/>
        <end position="92"/>
    </location>
</feature>